<dbReference type="RefSeq" id="WP_169886710.1">
    <property type="nucleotide sequence ID" value="NZ_JAAQWG010000121.1"/>
</dbReference>
<name>A0A7Y1ADE5_PSEVE</name>
<dbReference type="AlphaFoldDB" id="A0A7Y1ADE5"/>
<accession>A0A7Y1ADE5</accession>
<dbReference type="Proteomes" id="UP000537729">
    <property type="component" value="Unassembled WGS sequence"/>
</dbReference>
<evidence type="ECO:0000313" key="1">
    <source>
        <dbReference type="EMBL" id="NMY13728.1"/>
    </source>
</evidence>
<reference evidence="1 2" key="1">
    <citation type="journal article" date="2020" name="Front. Microbiol.">
        <title>Genetic Organization of the aprX-lipA2 Operon Affects the Proteolytic Potential of Pseudomonas Species in Milk.</title>
        <authorList>
            <person name="Maier C."/>
            <person name="Huptas C."/>
            <person name="von Neubeck M."/>
            <person name="Scherer S."/>
            <person name="Wenning M."/>
            <person name="Lucking G."/>
        </authorList>
    </citation>
    <scope>NUCLEOTIDE SEQUENCE [LARGE SCALE GENOMIC DNA]</scope>
    <source>
        <strain evidence="1 2">DSM 16272</strain>
    </source>
</reference>
<proteinExistence type="predicted"/>
<comment type="caution">
    <text evidence="1">The sequence shown here is derived from an EMBL/GenBank/DDBJ whole genome shotgun (WGS) entry which is preliminary data.</text>
</comment>
<evidence type="ECO:0000313" key="2">
    <source>
        <dbReference type="Proteomes" id="UP000537729"/>
    </source>
</evidence>
<dbReference type="EMBL" id="JAAQWG010000121">
    <property type="protein sequence ID" value="NMY13728.1"/>
    <property type="molecule type" value="Genomic_DNA"/>
</dbReference>
<organism evidence="1 2">
    <name type="scientific">Pseudomonas veronii</name>
    <dbReference type="NCBI Taxonomy" id="76761"/>
    <lineage>
        <taxon>Bacteria</taxon>
        <taxon>Pseudomonadati</taxon>
        <taxon>Pseudomonadota</taxon>
        <taxon>Gammaproteobacteria</taxon>
        <taxon>Pseudomonadales</taxon>
        <taxon>Pseudomonadaceae</taxon>
        <taxon>Pseudomonas</taxon>
    </lineage>
</organism>
<protein>
    <submittedName>
        <fullName evidence="1">Uncharacterized protein</fullName>
    </submittedName>
</protein>
<gene>
    <name evidence="1" type="ORF">HBO38_36080</name>
</gene>
<sequence length="204" mass="22863">MAKTHHHSPAQRICGHVGIHIFHYSGRKGLADENRYAANSLCPECDGVIREWFQQPEPGFYKVNLPKLVSRTPSLISWGNRVRIAQLRKLGPVMKQIASESESDPLAALTLQVLEMMFKIDSASFWVDVDKHTYGTYSLGWDVEALIRGRETTTNPLGKTSVFGYWMSRNERVAKDAIEAAALLKPMLREYKRGSVVAEGASTT</sequence>